<sequence>MDDESLLRDLWRHIAYVSFFFLAGFVLFAPGYGVAGEIPEKEHVVIFVLENKGFLDIIGNPDAPYLNRLAMRHVLLTDYHALAHPSLPNYAAMISGRTDGIHSDNPSLRFSDPTIAESLVRQGYEVKGYFQSLPRDGYLGNGYPPEKPLYVVRHNPFYLFPRIRSDVSWKNRVVPLTSLSDDLRAGRLPSLAFVVGDLCHDMHGGAACRPNSRRALVKAGDRFCEEWVDRIRRSAVWGHERTVIIVTWDEGRYPVWQRIQAGFRHKAVRGEGGRVPFIVVSSMEGDVPRRISGYFDHKSLVRTLAILFHVASPATETVNPLPLDLFSGR</sequence>
<name>A0A7C3LRV7_9BACT</name>
<organism evidence="3">
    <name type="scientific">Leptospirillum ferriphilum</name>
    <dbReference type="NCBI Taxonomy" id="178606"/>
    <lineage>
        <taxon>Bacteria</taxon>
        <taxon>Pseudomonadati</taxon>
        <taxon>Nitrospirota</taxon>
        <taxon>Nitrospiria</taxon>
        <taxon>Nitrospirales</taxon>
        <taxon>Nitrospiraceae</taxon>
        <taxon>Leptospirillum</taxon>
    </lineage>
</organism>
<dbReference type="AlphaFoldDB" id="A0A7C3LRV7"/>
<evidence type="ECO:0008006" key="4">
    <source>
        <dbReference type="Google" id="ProtNLM"/>
    </source>
</evidence>
<proteinExistence type="predicted"/>
<keyword evidence="2" id="KW-0472">Membrane</keyword>
<accession>A0A7C3LRV7</accession>
<keyword evidence="2" id="KW-0812">Transmembrane</keyword>
<dbReference type="GO" id="GO:0009395">
    <property type="term" value="P:phospholipid catabolic process"/>
    <property type="evidence" value="ECO:0007669"/>
    <property type="project" value="TreeGrafter"/>
</dbReference>
<dbReference type="InterPro" id="IPR017850">
    <property type="entry name" value="Alkaline_phosphatase_core_sf"/>
</dbReference>
<protein>
    <recommendedName>
        <fullName evidence="4">Acid phosphatase</fullName>
    </recommendedName>
</protein>
<dbReference type="EMBL" id="DTMM01000082">
    <property type="protein sequence ID" value="HFT93145.1"/>
    <property type="molecule type" value="Genomic_DNA"/>
</dbReference>
<evidence type="ECO:0000313" key="3">
    <source>
        <dbReference type="EMBL" id="HFT93145.1"/>
    </source>
</evidence>
<feature type="transmembrane region" description="Helical" evidence="2">
    <location>
        <begin position="14"/>
        <end position="35"/>
    </location>
</feature>
<comment type="caution">
    <text evidence="3">The sequence shown here is derived from an EMBL/GenBank/DDBJ whole genome shotgun (WGS) entry which is preliminary data.</text>
</comment>
<evidence type="ECO:0000256" key="2">
    <source>
        <dbReference type="SAM" id="Phobius"/>
    </source>
</evidence>
<evidence type="ECO:0000256" key="1">
    <source>
        <dbReference type="ARBA" id="ARBA00022801"/>
    </source>
</evidence>
<dbReference type="Pfam" id="PF04185">
    <property type="entry name" value="Phosphoesterase"/>
    <property type="match status" value="1"/>
</dbReference>
<dbReference type="GO" id="GO:0016788">
    <property type="term" value="F:hydrolase activity, acting on ester bonds"/>
    <property type="evidence" value="ECO:0007669"/>
    <property type="project" value="InterPro"/>
</dbReference>
<gene>
    <name evidence="3" type="ORF">ENX03_04245</name>
</gene>
<dbReference type="InterPro" id="IPR007312">
    <property type="entry name" value="Phosphoesterase"/>
</dbReference>
<reference evidence="3" key="1">
    <citation type="journal article" date="2020" name="mSystems">
        <title>Genome- and Community-Level Interaction Insights into Carbon Utilization and Element Cycling Functions of Hydrothermarchaeota in Hydrothermal Sediment.</title>
        <authorList>
            <person name="Zhou Z."/>
            <person name="Liu Y."/>
            <person name="Xu W."/>
            <person name="Pan J."/>
            <person name="Luo Z.H."/>
            <person name="Li M."/>
        </authorList>
    </citation>
    <scope>NUCLEOTIDE SEQUENCE [LARGE SCALE GENOMIC DNA]</scope>
    <source>
        <strain evidence="3">SpSt-902</strain>
    </source>
</reference>
<dbReference type="PANTHER" id="PTHR31956">
    <property type="entry name" value="NON-SPECIFIC PHOSPHOLIPASE C4-RELATED"/>
    <property type="match status" value="1"/>
</dbReference>
<keyword evidence="2" id="KW-1133">Transmembrane helix</keyword>
<dbReference type="PANTHER" id="PTHR31956:SF8">
    <property type="entry name" value="ACID PHOSPHATASE PHOA (AFU_ORTHOLOGUE AFUA_1G03570)"/>
    <property type="match status" value="1"/>
</dbReference>
<dbReference type="Gene3D" id="3.40.720.10">
    <property type="entry name" value="Alkaline Phosphatase, subunit A"/>
    <property type="match status" value="1"/>
</dbReference>
<dbReference type="SUPFAM" id="SSF53649">
    <property type="entry name" value="Alkaline phosphatase-like"/>
    <property type="match status" value="1"/>
</dbReference>
<keyword evidence="1" id="KW-0378">Hydrolase</keyword>